<dbReference type="Proteomes" id="UP001341840">
    <property type="component" value="Unassembled WGS sequence"/>
</dbReference>
<comment type="caution">
    <text evidence="1">The sequence shown here is derived from an EMBL/GenBank/DDBJ whole genome shotgun (WGS) entry which is preliminary data.</text>
</comment>
<name>A0ABU6VNU0_9FABA</name>
<keyword evidence="2" id="KW-1185">Reference proteome</keyword>
<protein>
    <submittedName>
        <fullName evidence="1">Uncharacterized protein</fullName>
    </submittedName>
</protein>
<gene>
    <name evidence="1" type="ORF">PIB30_072641</name>
</gene>
<reference evidence="1 2" key="1">
    <citation type="journal article" date="2023" name="Plants (Basel)">
        <title>Bridging the Gap: Combining Genomics and Transcriptomics Approaches to Understand Stylosanthes scabra, an Orphan Legume from the Brazilian Caatinga.</title>
        <authorList>
            <person name="Ferreira-Neto J.R.C."/>
            <person name="da Silva M.D."/>
            <person name="Binneck E."/>
            <person name="de Melo N.F."/>
            <person name="da Silva R.H."/>
            <person name="de Melo A.L.T.M."/>
            <person name="Pandolfi V."/>
            <person name="Bustamante F.O."/>
            <person name="Brasileiro-Vidal A.C."/>
            <person name="Benko-Iseppon A.M."/>
        </authorList>
    </citation>
    <scope>NUCLEOTIDE SEQUENCE [LARGE SCALE GENOMIC DNA]</scope>
    <source>
        <tissue evidence="1">Leaves</tissue>
    </source>
</reference>
<evidence type="ECO:0000313" key="2">
    <source>
        <dbReference type="Proteomes" id="UP001341840"/>
    </source>
</evidence>
<accession>A0ABU6VNU0</accession>
<organism evidence="1 2">
    <name type="scientific">Stylosanthes scabra</name>
    <dbReference type="NCBI Taxonomy" id="79078"/>
    <lineage>
        <taxon>Eukaryota</taxon>
        <taxon>Viridiplantae</taxon>
        <taxon>Streptophyta</taxon>
        <taxon>Embryophyta</taxon>
        <taxon>Tracheophyta</taxon>
        <taxon>Spermatophyta</taxon>
        <taxon>Magnoliopsida</taxon>
        <taxon>eudicotyledons</taxon>
        <taxon>Gunneridae</taxon>
        <taxon>Pentapetalae</taxon>
        <taxon>rosids</taxon>
        <taxon>fabids</taxon>
        <taxon>Fabales</taxon>
        <taxon>Fabaceae</taxon>
        <taxon>Papilionoideae</taxon>
        <taxon>50 kb inversion clade</taxon>
        <taxon>dalbergioids sensu lato</taxon>
        <taxon>Dalbergieae</taxon>
        <taxon>Pterocarpus clade</taxon>
        <taxon>Stylosanthes</taxon>
    </lineage>
</organism>
<proteinExistence type="predicted"/>
<sequence>GTRATARLTAQLRGPKIYFWKAPATIVPSRVPSHAFAHNAQPRGTSARPHGGIGCFRTKFGLASCRHAPLNAPLHVSCARAVPLCDRATARVALGRNSVTSVRLRAPDRASARAQFQAIMGPQSHRAPARLRGPLAT</sequence>
<feature type="non-terminal residue" evidence="1">
    <location>
        <position position="1"/>
    </location>
</feature>
<dbReference type="EMBL" id="JASCZI010151899">
    <property type="protein sequence ID" value="MED6174819.1"/>
    <property type="molecule type" value="Genomic_DNA"/>
</dbReference>
<evidence type="ECO:0000313" key="1">
    <source>
        <dbReference type="EMBL" id="MED6174819.1"/>
    </source>
</evidence>